<keyword evidence="6" id="KW-0539">Nucleus</keyword>
<reference evidence="8" key="2">
    <citation type="submission" date="2011-02" db="EMBL/GenBank/DDBJ databases">
        <authorList>
            <person name="MacLean D."/>
        </authorList>
    </citation>
    <scope>NUCLEOTIDE SEQUENCE</scope>
</reference>
<keyword evidence="8" id="KW-0472">Membrane</keyword>
<keyword evidence="7" id="KW-0175">Coiled coil</keyword>
<organism evidence="8">
    <name type="scientific">Albugo laibachii Nc14</name>
    <dbReference type="NCBI Taxonomy" id="890382"/>
    <lineage>
        <taxon>Eukaryota</taxon>
        <taxon>Sar</taxon>
        <taxon>Stramenopiles</taxon>
        <taxon>Oomycota</taxon>
        <taxon>Peronosporomycetes</taxon>
        <taxon>Albuginales</taxon>
        <taxon>Albuginaceae</taxon>
        <taxon>Albugo</taxon>
    </lineage>
</organism>
<dbReference type="AlphaFoldDB" id="F0WN28"/>
<gene>
    <name evidence="8" type="primary">AlNc14C165G7860</name>
    <name evidence="8" type="ORF">ALNC14_088580</name>
</gene>
<dbReference type="PANTHER" id="PTHR14211">
    <property type="entry name" value="GLIOMA SUPPRESSOR CANDIDATE REGION GENE 2"/>
    <property type="match status" value="1"/>
</dbReference>
<comment type="similarity">
    <text evidence="3">Belongs to the NOP53 family.</text>
</comment>
<protein>
    <recommendedName>
        <fullName evidence="4">Ribosome biogenesis protein NOP53</fullName>
    </recommendedName>
</protein>
<dbReference type="GO" id="GO:0006364">
    <property type="term" value="P:rRNA processing"/>
    <property type="evidence" value="ECO:0007669"/>
    <property type="project" value="TreeGrafter"/>
</dbReference>
<evidence type="ECO:0000256" key="5">
    <source>
        <dbReference type="ARBA" id="ARBA00022517"/>
    </source>
</evidence>
<keyword evidence="5" id="KW-0690">Ribosome biogenesis</keyword>
<dbReference type="InterPro" id="IPR011687">
    <property type="entry name" value="Nop53/GLTSCR2"/>
</dbReference>
<dbReference type="GO" id="GO:0005654">
    <property type="term" value="C:nucleoplasm"/>
    <property type="evidence" value="ECO:0007669"/>
    <property type="project" value="UniProtKB-SubCell"/>
</dbReference>
<evidence type="ECO:0000256" key="3">
    <source>
        <dbReference type="ARBA" id="ARBA00008838"/>
    </source>
</evidence>
<dbReference type="GO" id="GO:0008097">
    <property type="term" value="F:5S rRNA binding"/>
    <property type="evidence" value="ECO:0007669"/>
    <property type="project" value="TreeGrafter"/>
</dbReference>
<evidence type="ECO:0000256" key="4">
    <source>
        <dbReference type="ARBA" id="ARBA00018339"/>
    </source>
</evidence>
<reference evidence="8" key="1">
    <citation type="journal article" date="2011" name="PLoS Biol.">
        <title>Gene gain and loss during evolution of obligate parasitism in the white rust pathogen of Arabidopsis thaliana.</title>
        <authorList>
            <person name="Kemen E."/>
            <person name="Gardiner A."/>
            <person name="Schultz-Larsen T."/>
            <person name="Kemen A.C."/>
            <person name="Balmuth A.L."/>
            <person name="Robert-Seilaniantz A."/>
            <person name="Bailey K."/>
            <person name="Holub E."/>
            <person name="Studholme D.J."/>
            <person name="Maclean D."/>
            <person name="Jones J.D."/>
        </authorList>
    </citation>
    <scope>NUCLEOTIDE SEQUENCE</scope>
</reference>
<evidence type="ECO:0000313" key="8">
    <source>
        <dbReference type="EMBL" id="CCA22715.1"/>
    </source>
</evidence>
<evidence type="ECO:0000256" key="6">
    <source>
        <dbReference type="ARBA" id="ARBA00023242"/>
    </source>
</evidence>
<dbReference type="PIRSF" id="PIRSF017302">
    <property type="entry name" value="Gltscr2"/>
    <property type="match status" value="1"/>
</dbReference>
<dbReference type="HOGENOM" id="CLU_060223_0_0_1"/>
<keyword evidence="8" id="KW-0812">Transmembrane</keyword>
<name>F0WN28_9STRA</name>
<dbReference type="GO" id="GO:0000027">
    <property type="term" value="P:ribosomal large subunit assembly"/>
    <property type="evidence" value="ECO:0007669"/>
    <property type="project" value="TreeGrafter"/>
</dbReference>
<evidence type="ECO:0000256" key="1">
    <source>
        <dbReference type="ARBA" id="ARBA00004604"/>
    </source>
</evidence>
<evidence type="ECO:0000256" key="7">
    <source>
        <dbReference type="SAM" id="Coils"/>
    </source>
</evidence>
<sequence>MTLKRRLKERVRQVGEEIEESLRQDGDTQRLEHATNDSLYHVDQDGVPSTTLSRKLAKRQKLAEKDPLIARSKPNYVSNSLKQQLKKYKTRVSVSPKPDTIKTLSTSMWHETPLTTKAQKKRQSIKSTRHRIRPVEIATSGQSYHPEFHAHQDAVAQAYAEQLEQEQRRENQFAGLNSGVSEETLEFLDQGASDDEELESDVPNSLIPMKKTTTELVTKSKRNKQKRHREMLAQHASQRREKKLLKQINCVQDLTRQVEAEERARERSKQLRELIAEQKLDEEPKVRIGKKLVKLFRGTDVAFAEDLTGSMRTLNPIGNVLLERYDSLHKRNLIQLNSSRRPRKGKFKIIRK</sequence>
<dbReference type="Pfam" id="PF07767">
    <property type="entry name" value="Nop53"/>
    <property type="match status" value="1"/>
</dbReference>
<comment type="subcellular location">
    <subcellularLocation>
        <location evidence="1">Nucleus</location>
        <location evidence="1">Nucleolus</location>
    </subcellularLocation>
    <subcellularLocation>
        <location evidence="2">Nucleus</location>
        <location evidence="2">Nucleoplasm</location>
    </subcellularLocation>
</comment>
<dbReference type="PANTHER" id="PTHR14211:SF7">
    <property type="entry name" value="RIBOSOME BIOGENESIS PROTEIN NOP53"/>
    <property type="match status" value="1"/>
</dbReference>
<accession>F0WN28</accession>
<dbReference type="GO" id="GO:0005730">
    <property type="term" value="C:nucleolus"/>
    <property type="evidence" value="ECO:0007669"/>
    <property type="project" value="UniProtKB-SubCell"/>
</dbReference>
<dbReference type="EMBL" id="FR824210">
    <property type="protein sequence ID" value="CCA22715.1"/>
    <property type="molecule type" value="Genomic_DNA"/>
</dbReference>
<evidence type="ECO:0000256" key="2">
    <source>
        <dbReference type="ARBA" id="ARBA00004642"/>
    </source>
</evidence>
<proteinExistence type="inferred from homology"/>
<feature type="coiled-coil region" evidence="7">
    <location>
        <begin position="251"/>
        <end position="281"/>
    </location>
</feature>